<feature type="domain" description="Amidohydrolase-related" evidence="5">
    <location>
        <begin position="63"/>
        <end position="138"/>
    </location>
</feature>
<evidence type="ECO:0000256" key="4">
    <source>
        <dbReference type="ARBA" id="ARBA00022833"/>
    </source>
</evidence>
<dbReference type="Gene3D" id="2.30.40.10">
    <property type="entry name" value="Urease, subunit C, domain 1"/>
    <property type="match status" value="1"/>
</dbReference>
<dbReference type="AlphaFoldDB" id="A0A9Q9EQF7"/>
<proteinExistence type="predicted"/>
<evidence type="ECO:0000313" key="7">
    <source>
        <dbReference type="Proteomes" id="UP001056384"/>
    </source>
</evidence>
<dbReference type="InterPro" id="IPR006680">
    <property type="entry name" value="Amidohydro-rel"/>
</dbReference>
<dbReference type="SUPFAM" id="SSF51556">
    <property type="entry name" value="Metallo-dependent hydrolases"/>
    <property type="match status" value="1"/>
</dbReference>
<dbReference type="GO" id="GO:0005829">
    <property type="term" value="C:cytosol"/>
    <property type="evidence" value="ECO:0007669"/>
    <property type="project" value="TreeGrafter"/>
</dbReference>
<dbReference type="Gene3D" id="3.20.20.140">
    <property type="entry name" value="Metal-dependent hydrolases"/>
    <property type="match status" value="1"/>
</dbReference>
<dbReference type="Proteomes" id="UP001056384">
    <property type="component" value="Chromosome 11"/>
</dbReference>
<reference evidence="6" key="1">
    <citation type="submission" date="2022-06" db="EMBL/GenBank/DDBJ databases">
        <title>Complete genome sequences of two strains of the flax pathogen Septoria linicola.</title>
        <authorList>
            <person name="Lapalu N."/>
            <person name="Simon A."/>
            <person name="Demenou B."/>
            <person name="Paumier D."/>
            <person name="Guillot M.-P."/>
            <person name="Gout L."/>
            <person name="Valade R."/>
        </authorList>
    </citation>
    <scope>NUCLEOTIDE SEQUENCE</scope>
    <source>
        <strain evidence="6">SE15195</strain>
    </source>
</reference>
<name>A0A9Q9EQF7_9PEZI</name>
<dbReference type="InterPro" id="IPR051607">
    <property type="entry name" value="Metallo-dep_hydrolases"/>
</dbReference>
<evidence type="ECO:0000256" key="3">
    <source>
        <dbReference type="ARBA" id="ARBA00022801"/>
    </source>
</evidence>
<dbReference type="GO" id="GO:0019239">
    <property type="term" value="F:deaminase activity"/>
    <property type="evidence" value="ECO:0007669"/>
    <property type="project" value="TreeGrafter"/>
</dbReference>
<dbReference type="SUPFAM" id="SSF51338">
    <property type="entry name" value="Composite domain of metallo-dependent hydrolases"/>
    <property type="match status" value="2"/>
</dbReference>
<dbReference type="InterPro" id="IPR011059">
    <property type="entry name" value="Metal-dep_hydrolase_composite"/>
</dbReference>
<keyword evidence="4" id="KW-0862">Zinc</keyword>
<keyword evidence="7" id="KW-1185">Reference proteome</keyword>
<keyword evidence="2" id="KW-0479">Metal-binding</keyword>
<evidence type="ECO:0000313" key="6">
    <source>
        <dbReference type="EMBL" id="USW58742.1"/>
    </source>
</evidence>
<dbReference type="Pfam" id="PF01979">
    <property type="entry name" value="Amidohydro_1"/>
    <property type="match status" value="2"/>
</dbReference>
<evidence type="ECO:0000256" key="1">
    <source>
        <dbReference type="ARBA" id="ARBA00001947"/>
    </source>
</evidence>
<evidence type="ECO:0000256" key="2">
    <source>
        <dbReference type="ARBA" id="ARBA00022723"/>
    </source>
</evidence>
<dbReference type="PANTHER" id="PTHR11271">
    <property type="entry name" value="GUANINE DEAMINASE"/>
    <property type="match status" value="1"/>
</dbReference>
<evidence type="ECO:0000259" key="5">
    <source>
        <dbReference type="Pfam" id="PF01979"/>
    </source>
</evidence>
<comment type="cofactor">
    <cofactor evidence="1">
        <name>Zn(2+)</name>
        <dbReference type="ChEBI" id="CHEBI:29105"/>
    </cofactor>
</comment>
<dbReference type="GO" id="GO:0046872">
    <property type="term" value="F:metal ion binding"/>
    <property type="evidence" value="ECO:0007669"/>
    <property type="project" value="UniProtKB-KW"/>
</dbReference>
<dbReference type="EMBL" id="CP099428">
    <property type="protein sequence ID" value="USW58742.1"/>
    <property type="molecule type" value="Genomic_DNA"/>
</dbReference>
<accession>A0A9Q9EQF7</accession>
<gene>
    <name evidence="6" type="ORF">Slin15195_G120610</name>
</gene>
<sequence length="481" mass="52723">MASASKLLQNGTVLSFDEDTQSIKVLRNTSLLLLNGRIEAISEDVPKLSIPENCEVIDVTGKILSPGFVNTHLHAWMTAFRTISPDITLTHYFGWLGPSSDTAQKAFTPDGIYWSALEGFLEGLNGGVTTFLDHAHAAWSPEVLEKGYEAALDSGARIWWCYEPSSSIPGFEVEKQWAALTKVASADTRNDLVPLGLSYQGLAGAKGEEFATVKKMISDLKLEAITIHHLGGPWPTMNSSPHSLVDQDLHTLGVPIILSHASYLTNDEQKDLRDQNFHISITPESEFHYGHGQTTGHLVSDQASIGVDTAFTFSGDILTQARIWLQKARDVGFQEHLTKTGLLPRNTPLTAEQGFLLATRQGGKALWRDDIGVLKPGAKADIVVFNGDSPNMLGWTDPVAAVMLHANVGDIEHVLVNGEFRKKDFKLVDGKHKWAEVKQKFLETAERAQAVARETMTAVPEKLWGHFPTGDVATYSTFKAT</sequence>
<dbReference type="InterPro" id="IPR032466">
    <property type="entry name" value="Metal_Hydrolase"/>
</dbReference>
<protein>
    <submittedName>
        <fullName evidence="6">Metal-dependent hydrolase, composite domain superfamily</fullName>
    </submittedName>
</protein>
<keyword evidence="3 6" id="KW-0378">Hydrolase</keyword>
<dbReference type="PANTHER" id="PTHR11271:SF37">
    <property type="entry name" value="FAMILY PROTEIN, PUTATIVE (AFU_ORTHOLOGUE AFUA_4G00460)-RELATED"/>
    <property type="match status" value="1"/>
</dbReference>
<feature type="domain" description="Amidohydrolase-related" evidence="5">
    <location>
        <begin position="339"/>
        <end position="419"/>
    </location>
</feature>
<organism evidence="6 7">
    <name type="scientific">Septoria linicola</name>
    <dbReference type="NCBI Taxonomy" id="215465"/>
    <lineage>
        <taxon>Eukaryota</taxon>
        <taxon>Fungi</taxon>
        <taxon>Dikarya</taxon>
        <taxon>Ascomycota</taxon>
        <taxon>Pezizomycotina</taxon>
        <taxon>Dothideomycetes</taxon>
        <taxon>Dothideomycetidae</taxon>
        <taxon>Mycosphaerellales</taxon>
        <taxon>Mycosphaerellaceae</taxon>
        <taxon>Septoria</taxon>
    </lineage>
</organism>